<dbReference type="GO" id="GO:0004523">
    <property type="term" value="F:RNA-DNA hybrid ribonuclease activity"/>
    <property type="evidence" value="ECO:0007669"/>
    <property type="project" value="InterPro"/>
</dbReference>
<dbReference type="Gene3D" id="3.30.420.10">
    <property type="entry name" value="Ribonuclease H-like superfamily/Ribonuclease H"/>
    <property type="match status" value="1"/>
</dbReference>
<dbReference type="AlphaFoldDB" id="A0A0R0LGK0"/>
<dbReference type="PANTHER" id="PTHR47723">
    <property type="entry name" value="OS05G0353850 PROTEIN"/>
    <property type="match status" value="1"/>
</dbReference>
<dbReference type="InParanoid" id="A0A0R0LGK0"/>
<dbReference type="InterPro" id="IPR012337">
    <property type="entry name" value="RNaseH-like_sf"/>
</dbReference>
<dbReference type="InterPro" id="IPR036397">
    <property type="entry name" value="RNaseH_sf"/>
</dbReference>
<accession>A0A0R0LGK0</accession>
<dbReference type="Pfam" id="PF13456">
    <property type="entry name" value="RVT_3"/>
    <property type="match status" value="1"/>
</dbReference>
<dbReference type="PANTHER" id="PTHR47723:SF13">
    <property type="entry name" value="PUTATIVE-RELATED"/>
    <property type="match status" value="1"/>
</dbReference>
<reference evidence="3" key="2">
    <citation type="submission" date="2018-02" db="UniProtKB">
        <authorList>
            <consortium name="EnsemblPlants"/>
        </authorList>
    </citation>
    <scope>IDENTIFICATION</scope>
    <source>
        <strain evidence="3">Williams 82</strain>
    </source>
</reference>
<dbReference type="EMBL" id="CM000834">
    <property type="protein sequence ID" value="KRH75316.1"/>
    <property type="molecule type" value="Genomic_DNA"/>
</dbReference>
<dbReference type="EnsemblPlants" id="KRH75316">
    <property type="protein sequence ID" value="KRH75316"/>
    <property type="gene ID" value="GLYMA_01G077800"/>
</dbReference>
<name>A0A0R0LGK0_SOYBN</name>
<dbReference type="CDD" id="cd06222">
    <property type="entry name" value="RNase_H_like"/>
    <property type="match status" value="1"/>
</dbReference>
<evidence type="ECO:0000313" key="4">
    <source>
        <dbReference type="Proteomes" id="UP000008827"/>
    </source>
</evidence>
<keyword evidence="4" id="KW-1185">Reference proteome</keyword>
<dbReference type="InterPro" id="IPR044730">
    <property type="entry name" value="RNase_H-like_dom_plant"/>
</dbReference>
<dbReference type="Gramene" id="KRH75316">
    <property type="protein sequence ID" value="KRH75316"/>
    <property type="gene ID" value="GLYMA_01G077800"/>
</dbReference>
<sequence length="109" mass="12689">MGRQLLRFEEEINHEIVRYKLSDFCFSKRLGRTSVYIAELWGVFEGLLLTRSKNINKLVMQVYSIAVVKSISINSTGNATGWRLIVEIKKLLQLDWQVSIVHVYREGML</sequence>
<dbReference type="InterPro" id="IPR002156">
    <property type="entry name" value="RNaseH_domain"/>
</dbReference>
<reference evidence="2" key="3">
    <citation type="submission" date="2018-07" db="EMBL/GenBank/DDBJ databases">
        <title>WGS assembly of Glycine max.</title>
        <authorList>
            <person name="Schmutz J."/>
            <person name="Cannon S."/>
            <person name="Schlueter J."/>
            <person name="Ma J."/>
            <person name="Mitros T."/>
            <person name="Nelson W."/>
            <person name="Hyten D."/>
            <person name="Song Q."/>
            <person name="Thelen J."/>
            <person name="Cheng J."/>
            <person name="Xu D."/>
            <person name="Hellsten U."/>
            <person name="May G."/>
            <person name="Yu Y."/>
            <person name="Sakurai T."/>
            <person name="Umezawa T."/>
            <person name="Bhattacharyya M."/>
            <person name="Sandhu D."/>
            <person name="Valliyodan B."/>
            <person name="Lindquist E."/>
            <person name="Peto M."/>
            <person name="Grant D."/>
            <person name="Shu S."/>
            <person name="Goodstein D."/>
            <person name="Barry K."/>
            <person name="Futrell-Griggs M."/>
            <person name="Abernathy B."/>
            <person name="Du J."/>
            <person name="Tian Z."/>
            <person name="Zhu L."/>
            <person name="Gill N."/>
            <person name="Joshi T."/>
            <person name="Libault M."/>
            <person name="Sethuraman A."/>
            <person name="Zhang X."/>
            <person name="Shinozaki K."/>
            <person name="Nguyen H."/>
            <person name="Wing R."/>
            <person name="Cregan P."/>
            <person name="Specht J."/>
            <person name="Grimwood J."/>
            <person name="Rokhsar D."/>
            <person name="Stacey G."/>
            <person name="Shoemaker R."/>
            <person name="Jackson S."/>
        </authorList>
    </citation>
    <scope>NUCLEOTIDE SEQUENCE</scope>
    <source>
        <tissue evidence="2">Callus</tissue>
    </source>
</reference>
<dbReference type="InterPro" id="IPR053151">
    <property type="entry name" value="RNase_H-like"/>
</dbReference>
<dbReference type="Proteomes" id="UP000008827">
    <property type="component" value="Chromosome 1"/>
</dbReference>
<evidence type="ECO:0000313" key="2">
    <source>
        <dbReference type="EMBL" id="KRH75316.1"/>
    </source>
</evidence>
<gene>
    <name evidence="2" type="ORF">GLYMA_01G077800</name>
</gene>
<feature type="domain" description="RNase H type-1" evidence="1">
    <location>
        <begin position="24"/>
        <end position="107"/>
    </location>
</feature>
<protein>
    <recommendedName>
        <fullName evidence="1">RNase H type-1 domain-containing protein</fullName>
    </recommendedName>
</protein>
<reference evidence="2 3" key="1">
    <citation type="journal article" date="2010" name="Nature">
        <title>Genome sequence of the palaeopolyploid soybean.</title>
        <authorList>
            <person name="Schmutz J."/>
            <person name="Cannon S.B."/>
            <person name="Schlueter J."/>
            <person name="Ma J."/>
            <person name="Mitros T."/>
            <person name="Nelson W."/>
            <person name="Hyten D.L."/>
            <person name="Song Q."/>
            <person name="Thelen J.J."/>
            <person name="Cheng J."/>
            <person name="Xu D."/>
            <person name="Hellsten U."/>
            <person name="May G.D."/>
            <person name="Yu Y."/>
            <person name="Sakurai T."/>
            <person name="Umezawa T."/>
            <person name="Bhattacharyya M.K."/>
            <person name="Sandhu D."/>
            <person name="Valliyodan B."/>
            <person name="Lindquist E."/>
            <person name="Peto M."/>
            <person name="Grant D."/>
            <person name="Shu S."/>
            <person name="Goodstein D."/>
            <person name="Barry K."/>
            <person name="Futrell-Griggs M."/>
            <person name="Abernathy B."/>
            <person name="Du J."/>
            <person name="Tian Z."/>
            <person name="Zhu L."/>
            <person name="Gill N."/>
            <person name="Joshi T."/>
            <person name="Libault M."/>
            <person name="Sethuraman A."/>
            <person name="Zhang X.-C."/>
            <person name="Shinozaki K."/>
            <person name="Nguyen H.T."/>
            <person name="Wing R.A."/>
            <person name="Cregan P."/>
            <person name="Specht J."/>
            <person name="Grimwood J."/>
            <person name="Rokhsar D."/>
            <person name="Stacey G."/>
            <person name="Shoemaker R.C."/>
            <person name="Jackson S.A."/>
        </authorList>
    </citation>
    <scope>NUCLEOTIDE SEQUENCE</scope>
    <source>
        <strain evidence="3">cv. Williams 82</strain>
        <tissue evidence="2">Callus</tissue>
    </source>
</reference>
<proteinExistence type="predicted"/>
<organism evidence="2">
    <name type="scientific">Glycine max</name>
    <name type="common">Soybean</name>
    <name type="synonym">Glycine hispida</name>
    <dbReference type="NCBI Taxonomy" id="3847"/>
    <lineage>
        <taxon>Eukaryota</taxon>
        <taxon>Viridiplantae</taxon>
        <taxon>Streptophyta</taxon>
        <taxon>Embryophyta</taxon>
        <taxon>Tracheophyta</taxon>
        <taxon>Spermatophyta</taxon>
        <taxon>Magnoliopsida</taxon>
        <taxon>eudicotyledons</taxon>
        <taxon>Gunneridae</taxon>
        <taxon>Pentapetalae</taxon>
        <taxon>rosids</taxon>
        <taxon>fabids</taxon>
        <taxon>Fabales</taxon>
        <taxon>Fabaceae</taxon>
        <taxon>Papilionoideae</taxon>
        <taxon>50 kb inversion clade</taxon>
        <taxon>NPAAA clade</taxon>
        <taxon>indigoferoid/millettioid clade</taxon>
        <taxon>Phaseoleae</taxon>
        <taxon>Glycine</taxon>
        <taxon>Glycine subgen. Soja</taxon>
    </lineage>
</organism>
<dbReference type="SMR" id="A0A0R0LGK0"/>
<evidence type="ECO:0000313" key="3">
    <source>
        <dbReference type="EnsemblPlants" id="KRH75316"/>
    </source>
</evidence>
<dbReference type="GO" id="GO:0003676">
    <property type="term" value="F:nucleic acid binding"/>
    <property type="evidence" value="ECO:0007669"/>
    <property type="project" value="InterPro"/>
</dbReference>
<evidence type="ECO:0000259" key="1">
    <source>
        <dbReference type="Pfam" id="PF13456"/>
    </source>
</evidence>
<dbReference type="SUPFAM" id="SSF53098">
    <property type="entry name" value="Ribonuclease H-like"/>
    <property type="match status" value="1"/>
</dbReference>